<organism evidence="2 3">
    <name type="scientific">Paraburkholderia caribensis MBA4</name>
    <dbReference type="NCBI Taxonomy" id="1323664"/>
    <lineage>
        <taxon>Bacteria</taxon>
        <taxon>Pseudomonadati</taxon>
        <taxon>Pseudomonadota</taxon>
        <taxon>Betaproteobacteria</taxon>
        <taxon>Burkholderiales</taxon>
        <taxon>Burkholderiaceae</taxon>
        <taxon>Paraburkholderia</taxon>
    </lineage>
</organism>
<dbReference type="AlphaFoldDB" id="A0A0P0RAJ9"/>
<feature type="compositionally biased region" description="Basic and acidic residues" evidence="1">
    <location>
        <begin position="23"/>
        <end position="33"/>
    </location>
</feature>
<feature type="compositionally biased region" description="Basic residues" evidence="1">
    <location>
        <begin position="1"/>
        <end position="15"/>
    </location>
</feature>
<reference evidence="2 3" key="1">
    <citation type="journal article" date="2014" name="Genome Announc.">
        <title>Draft Genome Sequence of the Haloacid-Degrading Burkholderia caribensis Strain MBA4.</title>
        <authorList>
            <person name="Pan Y."/>
            <person name="Kong K.F."/>
            <person name="Tsang J.S."/>
        </authorList>
    </citation>
    <scope>NUCLEOTIDE SEQUENCE [LARGE SCALE GENOMIC DNA]</scope>
    <source>
        <strain evidence="2 3">MBA4</strain>
    </source>
</reference>
<evidence type="ECO:0000313" key="3">
    <source>
        <dbReference type="Proteomes" id="UP000019146"/>
    </source>
</evidence>
<name>A0A0P0RAJ9_9BURK</name>
<evidence type="ECO:0000313" key="2">
    <source>
        <dbReference type="EMBL" id="ALL65242.1"/>
    </source>
</evidence>
<dbReference type="KEGG" id="bcai:K788_0004494"/>
<protein>
    <submittedName>
        <fullName evidence="2">Uncharacterized protein</fullName>
    </submittedName>
</protein>
<dbReference type="EMBL" id="CP012746">
    <property type="protein sequence ID" value="ALL65242.1"/>
    <property type="molecule type" value="Genomic_DNA"/>
</dbReference>
<proteinExistence type="predicted"/>
<evidence type="ECO:0000256" key="1">
    <source>
        <dbReference type="SAM" id="MobiDB-lite"/>
    </source>
</evidence>
<dbReference type="Proteomes" id="UP000019146">
    <property type="component" value="Chromosome 1"/>
</dbReference>
<sequence length="58" mass="6501">MQCREKGKRAHRAGKRGSGQREFSSRDETKAGDDAALSPDAMRKFEWQRNARGGVNAH</sequence>
<gene>
    <name evidence="2" type="ORF">K788_0004494</name>
</gene>
<feature type="region of interest" description="Disordered" evidence="1">
    <location>
        <begin position="1"/>
        <end position="58"/>
    </location>
</feature>
<accession>A0A0P0RAJ9</accession>